<dbReference type="SUPFAM" id="SSF53756">
    <property type="entry name" value="UDP-Glycosyltransferase/glycogen phosphorylase"/>
    <property type="match status" value="1"/>
</dbReference>
<dbReference type="Proteomes" id="UP000244527">
    <property type="component" value="Chromosome"/>
</dbReference>
<reference evidence="2 3" key="1">
    <citation type="submission" date="2017-04" db="EMBL/GenBank/DDBJ databases">
        <title>Compelte genome sequence of WV33.</title>
        <authorList>
            <person name="Lee P.C."/>
        </authorList>
    </citation>
    <scope>NUCLEOTIDE SEQUENCE [LARGE SCALE GENOMIC DNA]</scope>
    <source>
        <strain evidence="2 3">WV33</strain>
    </source>
</reference>
<accession>A0A2S1LCN1</accession>
<gene>
    <name evidence="2" type="ORF">FFWV33_07875</name>
</gene>
<dbReference type="RefSeq" id="WP_108740395.1">
    <property type="nucleotide sequence ID" value="NZ_CP020918.1"/>
</dbReference>
<evidence type="ECO:0000313" key="3">
    <source>
        <dbReference type="Proteomes" id="UP000244527"/>
    </source>
</evidence>
<keyword evidence="3" id="KW-1185">Reference proteome</keyword>
<dbReference type="EMBL" id="CP020918">
    <property type="protein sequence ID" value="AWG21457.1"/>
    <property type="molecule type" value="Genomic_DNA"/>
</dbReference>
<organism evidence="2 3">
    <name type="scientific">Flavobacterium faecale</name>
    <dbReference type="NCBI Taxonomy" id="1355330"/>
    <lineage>
        <taxon>Bacteria</taxon>
        <taxon>Pseudomonadati</taxon>
        <taxon>Bacteroidota</taxon>
        <taxon>Flavobacteriia</taxon>
        <taxon>Flavobacteriales</taxon>
        <taxon>Flavobacteriaceae</taxon>
        <taxon>Flavobacterium</taxon>
    </lineage>
</organism>
<dbReference type="GO" id="GO:0016757">
    <property type="term" value="F:glycosyltransferase activity"/>
    <property type="evidence" value="ECO:0007669"/>
    <property type="project" value="InterPro"/>
</dbReference>
<dbReference type="PANTHER" id="PTHR45947">
    <property type="entry name" value="SULFOQUINOVOSYL TRANSFERASE SQD2"/>
    <property type="match status" value="1"/>
</dbReference>
<dbReference type="Pfam" id="PF00534">
    <property type="entry name" value="Glycos_transf_1"/>
    <property type="match status" value="1"/>
</dbReference>
<evidence type="ECO:0000259" key="1">
    <source>
        <dbReference type="Pfam" id="PF00534"/>
    </source>
</evidence>
<dbReference type="InterPro" id="IPR050194">
    <property type="entry name" value="Glycosyltransferase_grp1"/>
</dbReference>
<dbReference type="KEGG" id="ffa:FFWV33_07875"/>
<dbReference type="CDD" id="cd03801">
    <property type="entry name" value="GT4_PimA-like"/>
    <property type="match status" value="1"/>
</dbReference>
<dbReference type="PANTHER" id="PTHR45947:SF3">
    <property type="entry name" value="SULFOQUINOVOSYL TRANSFERASE SQD2"/>
    <property type="match status" value="1"/>
</dbReference>
<evidence type="ECO:0000313" key="2">
    <source>
        <dbReference type="EMBL" id="AWG21457.1"/>
    </source>
</evidence>
<dbReference type="InterPro" id="IPR001296">
    <property type="entry name" value="Glyco_trans_1"/>
</dbReference>
<proteinExistence type="predicted"/>
<feature type="domain" description="Glycosyl transferase family 1" evidence="1">
    <location>
        <begin position="208"/>
        <end position="345"/>
    </location>
</feature>
<name>A0A2S1LCN1_9FLAO</name>
<dbReference type="Gene3D" id="3.40.50.2000">
    <property type="entry name" value="Glycogen Phosphorylase B"/>
    <property type="match status" value="2"/>
</dbReference>
<protein>
    <recommendedName>
        <fullName evidence="1">Glycosyl transferase family 1 domain-containing protein</fullName>
    </recommendedName>
</protein>
<sequence>MKLNVLIFGFFGQFGGREIEVRNLIVALSEKYNVRVISMGHMSNDSVAIKNLNCVSTSIFKELYRSSLGLRITSFFSKMHNSSKLPTYFFIENTISKKLFSFYDKKSFLLESEIKKTDIVLYCGVLESTFLGDMIEYCNETRKPIILRTTGTVATINNKIGKLLPKVVSVIAHSKSNTRALLNFTNNNIDIVDQTTLVENKLLHISILKKEKLTFGYLGRFSREKGIVELLRIFSKLDAKLFIAGSGPLLEEVENEMTYNCSFLGEIEPENLAAFFSEIDVLIIPSHEEAGPLVGIEAMAAGKIIFSTKVGAMEERLKGTKNNFWFDISSESSFLALVARLHNMNSDEIVAIQQANRKRYLEKYSIENISNQYLEIFEKAKDSNS</sequence>
<dbReference type="OrthoDB" id="1403340at2"/>
<dbReference type="AlphaFoldDB" id="A0A2S1LCN1"/>